<dbReference type="SMART" id="SM00979">
    <property type="entry name" value="TIFY"/>
    <property type="match status" value="1"/>
</dbReference>
<sequence length="144" mass="15835">MSEIVDSGNKESTFAHTVNLLSHYLKENGMGSRGAKENRMTIIYGGQVVVVDDFPADRAKEIMMLARRRGNTPADWIRKHSAHNDLAVAAAAADLPLARKASLARFLEKRKERITARAAAAAASEYDDESPSKQSKPAWIDLLN</sequence>
<organism evidence="6 7">
    <name type="scientific">Helianthus annuus</name>
    <name type="common">Common sunflower</name>
    <dbReference type="NCBI Taxonomy" id="4232"/>
    <lineage>
        <taxon>Eukaryota</taxon>
        <taxon>Viridiplantae</taxon>
        <taxon>Streptophyta</taxon>
        <taxon>Embryophyta</taxon>
        <taxon>Tracheophyta</taxon>
        <taxon>Spermatophyta</taxon>
        <taxon>Magnoliopsida</taxon>
        <taxon>eudicotyledons</taxon>
        <taxon>Gunneridae</taxon>
        <taxon>Pentapetalae</taxon>
        <taxon>asterids</taxon>
        <taxon>campanulids</taxon>
        <taxon>Asterales</taxon>
        <taxon>Asteraceae</taxon>
        <taxon>Asteroideae</taxon>
        <taxon>Heliantheae alliance</taxon>
        <taxon>Heliantheae</taxon>
        <taxon>Helianthus</taxon>
    </lineage>
</organism>
<comment type="function">
    <text evidence="2">Repressor of jasmonate responses.</text>
</comment>
<keyword evidence="2" id="KW-0539">Nucleus</keyword>
<evidence type="ECO:0000256" key="3">
    <source>
        <dbReference type="SAM" id="MobiDB-lite"/>
    </source>
</evidence>
<dbReference type="GO" id="GO:0031347">
    <property type="term" value="P:regulation of defense response"/>
    <property type="evidence" value="ECO:0000318"/>
    <property type="project" value="GO_Central"/>
</dbReference>
<evidence type="ECO:0000313" key="7">
    <source>
        <dbReference type="Proteomes" id="UP000215914"/>
    </source>
</evidence>
<keyword evidence="2" id="KW-1184">Jasmonic acid signaling pathway</keyword>
<accession>A0A251SY00</accession>
<evidence type="ECO:0000313" key="6">
    <source>
        <dbReference type="EMBL" id="OTG03718.1"/>
    </source>
</evidence>
<dbReference type="Proteomes" id="UP000215914">
    <property type="component" value="Chromosome 12"/>
</dbReference>
<dbReference type="InterPro" id="IPR018467">
    <property type="entry name" value="CCT_CS"/>
</dbReference>
<dbReference type="AlphaFoldDB" id="A0A251SY00"/>
<evidence type="ECO:0000256" key="1">
    <source>
        <dbReference type="ARBA" id="ARBA00008614"/>
    </source>
</evidence>
<dbReference type="Pfam" id="PF06200">
    <property type="entry name" value="tify"/>
    <property type="match status" value="1"/>
</dbReference>
<dbReference type="PROSITE" id="PS51320">
    <property type="entry name" value="TIFY"/>
    <property type="match status" value="1"/>
</dbReference>
<keyword evidence="7" id="KW-1185">Reference proteome</keyword>
<protein>
    <recommendedName>
        <fullName evidence="2">Protein TIFY</fullName>
    </recommendedName>
    <alternativeName>
        <fullName evidence="2">Jasmonate ZIM domain-containing protein</fullName>
    </alternativeName>
</protein>
<dbReference type="PANTHER" id="PTHR33077:SF140">
    <property type="entry name" value="PROTEIN TIFY 10B"/>
    <property type="match status" value="1"/>
</dbReference>
<reference evidence="5 7" key="1">
    <citation type="journal article" date="2017" name="Nature">
        <title>The sunflower genome provides insights into oil metabolism, flowering and Asterid evolution.</title>
        <authorList>
            <person name="Badouin H."/>
            <person name="Gouzy J."/>
            <person name="Grassa C.J."/>
            <person name="Murat F."/>
            <person name="Staton S.E."/>
            <person name="Cottret L."/>
            <person name="Lelandais-Briere C."/>
            <person name="Owens G.L."/>
            <person name="Carrere S."/>
            <person name="Mayjonade B."/>
            <person name="Legrand L."/>
            <person name="Gill N."/>
            <person name="Kane N.C."/>
            <person name="Bowers J.E."/>
            <person name="Hubner S."/>
            <person name="Bellec A."/>
            <person name="Berard A."/>
            <person name="Berges H."/>
            <person name="Blanchet N."/>
            <person name="Boniface M.C."/>
            <person name="Brunel D."/>
            <person name="Catrice O."/>
            <person name="Chaidir N."/>
            <person name="Claudel C."/>
            <person name="Donnadieu C."/>
            <person name="Faraut T."/>
            <person name="Fievet G."/>
            <person name="Helmstetter N."/>
            <person name="King M."/>
            <person name="Knapp S.J."/>
            <person name="Lai Z."/>
            <person name="Le Paslier M.C."/>
            <person name="Lippi Y."/>
            <person name="Lorenzon L."/>
            <person name="Mandel J.R."/>
            <person name="Marage G."/>
            <person name="Marchand G."/>
            <person name="Marquand E."/>
            <person name="Bret-Mestries E."/>
            <person name="Morien E."/>
            <person name="Nambeesan S."/>
            <person name="Nguyen T."/>
            <person name="Pegot-Espagnet P."/>
            <person name="Pouilly N."/>
            <person name="Raftis F."/>
            <person name="Sallet E."/>
            <person name="Schiex T."/>
            <person name="Thomas J."/>
            <person name="Vandecasteele C."/>
            <person name="Vares D."/>
            <person name="Vear F."/>
            <person name="Vautrin S."/>
            <person name="Crespi M."/>
            <person name="Mangin B."/>
            <person name="Burke J.M."/>
            <person name="Salse J."/>
            <person name="Munos S."/>
            <person name="Vincourt P."/>
            <person name="Rieseberg L.H."/>
            <person name="Langlade N.B."/>
        </authorList>
    </citation>
    <scope>NUCLEOTIDE SEQUENCE [LARGE SCALE GENOMIC DNA]</scope>
    <source>
        <strain evidence="7">cv. SF193</strain>
        <tissue evidence="5">Leaves</tissue>
    </source>
</reference>
<comment type="domain">
    <text evidence="2">The jas domain is required for interaction with COI1.</text>
</comment>
<gene>
    <name evidence="6" type="ORF">HannXRQ_Chr12g0354451</name>
    <name evidence="5" type="ORF">HanXRQr2_Chr12g0520971</name>
</gene>
<comment type="subcellular location">
    <subcellularLocation>
        <location evidence="2">Nucleus</location>
    </subcellularLocation>
</comment>
<feature type="domain" description="Tify" evidence="4">
    <location>
        <begin position="33"/>
        <end position="68"/>
    </location>
</feature>
<dbReference type="OMA" id="KHSAHND"/>
<reference evidence="6" key="2">
    <citation type="submission" date="2017-02" db="EMBL/GenBank/DDBJ databases">
        <title>Sunflower complete genome.</title>
        <authorList>
            <person name="Langlade N."/>
            <person name="Munos S."/>
        </authorList>
    </citation>
    <scope>NUCLEOTIDE SEQUENCE [LARGE SCALE GENOMIC DNA]</scope>
    <source>
        <tissue evidence="6">Leaves</tissue>
    </source>
</reference>
<dbReference type="InterPro" id="IPR040390">
    <property type="entry name" value="TIFY/JAZ"/>
</dbReference>
<comment type="similarity">
    <text evidence="1 2">Belongs to the TIFY/JAZ family.</text>
</comment>
<dbReference type="GO" id="GO:0005634">
    <property type="term" value="C:nucleus"/>
    <property type="evidence" value="ECO:0000318"/>
    <property type="project" value="GO_Central"/>
</dbReference>
<name>A0A251SY00_HELAN</name>
<dbReference type="EMBL" id="CM007901">
    <property type="protein sequence ID" value="OTG03718.1"/>
    <property type="molecule type" value="Genomic_DNA"/>
</dbReference>
<dbReference type="Gramene" id="mRNA:HanXRQr2_Chr12g0520971">
    <property type="protein sequence ID" value="mRNA:HanXRQr2_Chr12g0520971"/>
    <property type="gene ID" value="HanXRQr2_Chr12g0520971"/>
</dbReference>
<dbReference type="GO" id="GO:0009611">
    <property type="term" value="P:response to wounding"/>
    <property type="evidence" value="ECO:0000318"/>
    <property type="project" value="GO_Central"/>
</dbReference>
<dbReference type="InParanoid" id="A0A251SY00"/>
<evidence type="ECO:0000259" key="4">
    <source>
        <dbReference type="PROSITE" id="PS51320"/>
    </source>
</evidence>
<dbReference type="GO" id="GO:2000022">
    <property type="term" value="P:regulation of jasmonic acid mediated signaling pathway"/>
    <property type="evidence" value="ECO:0000318"/>
    <property type="project" value="GO_Central"/>
</dbReference>
<dbReference type="InterPro" id="IPR010399">
    <property type="entry name" value="Tify_dom"/>
</dbReference>
<reference evidence="5" key="3">
    <citation type="submission" date="2020-06" db="EMBL/GenBank/DDBJ databases">
        <title>Helianthus annuus Genome sequencing and assembly Release 2.</title>
        <authorList>
            <person name="Gouzy J."/>
            <person name="Langlade N."/>
            <person name="Munos S."/>
        </authorList>
    </citation>
    <scope>NUCLEOTIDE SEQUENCE</scope>
    <source>
        <tissue evidence="5">Leaves</tissue>
    </source>
</reference>
<dbReference type="STRING" id="4232.A0A251SY00"/>
<evidence type="ECO:0000313" key="5">
    <source>
        <dbReference type="EMBL" id="KAF5776142.1"/>
    </source>
</evidence>
<dbReference type="PANTHER" id="PTHR33077">
    <property type="entry name" value="PROTEIN TIFY 4A-RELATED-RELATED"/>
    <property type="match status" value="1"/>
</dbReference>
<feature type="region of interest" description="Disordered" evidence="3">
    <location>
        <begin position="120"/>
        <end position="144"/>
    </location>
</feature>
<evidence type="ECO:0000256" key="2">
    <source>
        <dbReference type="RuleBase" id="RU369065"/>
    </source>
</evidence>
<dbReference type="OrthoDB" id="1937734at2759"/>
<dbReference type="EMBL" id="MNCJ02000327">
    <property type="protein sequence ID" value="KAF5776142.1"/>
    <property type="molecule type" value="Genomic_DNA"/>
</dbReference>
<proteinExistence type="inferred from homology"/>
<dbReference type="Pfam" id="PF09425">
    <property type="entry name" value="Jas_motif"/>
    <property type="match status" value="1"/>
</dbReference>